<dbReference type="EMBL" id="AWXR01000006">
    <property type="protein sequence ID" value="ERM84210.1"/>
    <property type="molecule type" value="Genomic_DNA"/>
</dbReference>
<evidence type="ECO:0000313" key="2">
    <source>
        <dbReference type="Proteomes" id="UP000016843"/>
    </source>
</evidence>
<reference evidence="1 2" key="1">
    <citation type="journal article" date="2013" name="Genome Announc.">
        <title>Draft Genome Sequence of the Psychrophilic and Alkaliphilic Rhodonellum psychrophilum Strain GCM71T.</title>
        <authorList>
            <person name="Hauptmann A.L."/>
            <person name="Glaring M.A."/>
            <person name="Hallin P.F."/>
            <person name="Prieme A."/>
            <person name="Stougaard P."/>
        </authorList>
    </citation>
    <scope>NUCLEOTIDE SEQUENCE [LARGE SCALE GENOMIC DNA]</scope>
    <source>
        <strain evidence="1 2">GCM71</strain>
    </source>
</reference>
<dbReference type="Proteomes" id="UP000016843">
    <property type="component" value="Unassembled WGS sequence"/>
</dbReference>
<proteinExistence type="predicted"/>
<dbReference type="RefSeq" id="WP_019597717.1">
    <property type="nucleotide sequence ID" value="NZ_AWXR01000006.1"/>
</dbReference>
<gene>
    <name evidence="1" type="ORF">P872_15620</name>
</gene>
<accession>U5BUA1</accession>
<protein>
    <recommendedName>
        <fullName evidence="3">N-acetyltransferase domain-containing protein</fullName>
    </recommendedName>
</protein>
<organism evidence="1 2">
    <name type="scientific">Rhodonellum psychrophilum GCM71 = DSM 17998</name>
    <dbReference type="NCBI Taxonomy" id="1123057"/>
    <lineage>
        <taxon>Bacteria</taxon>
        <taxon>Pseudomonadati</taxon>
        <taxon>Bacteroidota</taxon>
        <taxon>Cytophagia</taxon>
        <taxon>Cytophagales</taxon>
        <taxon>Cytophagaceae</taxon>
        <taxon>Rhodonellum</taxon>
    </lineage>
</organism>
<dbReference type="Gene3D" id="3.40.630.30">
    <property type="match status" value="1"/>
</dbReference>
<sequence>MDPINFKTALSDSDLLGILKLQQENHIHSLNSLDQGFLYVLHSFEDLKKMNDFAPHVIGMGGDAVAAYVLAMTVDCKEDVPVLIPMFDLFEKIDFKGKKISEYQYLVVGQVCVGQHYRGNGIFDKGYQYYRDTFKQDYDFAITEVSTRNHRSLKAHQRVGFTEIHRYTDPLSEEWSIVLWDWK</sequence>
<dbReference type="SUPFAM" id="SSF55729">
    <property type="entry name" value="Acyl-CoA N-acyltransferases (Nat)"/>
    <property type="match status" value="1"/>
</dbReference>
<keyword evidence="2" id="KW-1185">Reference proteome</keyword>
<dbReference type="OrthoDB" id="5109343at2"/>
<name>U5BUA1_9BACT</name>
<dbReference type="InterPro" id="IPR016181">
    <property type="entry name" value="Acyl_CoA_acyltransferase"/>
</dbReference>
<dbReference type="eggNOG" id="COG0456">
    <property type="taxonomic scope" value="Bacteria"/>
</dbReference>
<evidence type="ECO:0008006" key="3">
    <source>
        <dbReference type="Google" id="ProtNLM"/>
    </source>
</evidence>
<evidence type="ECO:0000313" key="1">
    <source>
        <dbReference type="EMBL" id="ERM84210.1"/>
    </source>
</evidence>
<comment type="caution">
    <text evidence="1">The sequence shown here is derived from an EMBL/GenBank/DDBJ whole genome shotgun (WGS) entry which is preliminary data.</text>
</comment>
<dbReference type="AlphaFoldDB" id="U5BUA1"/>